<dbReference type="EMBL" id="JAXOVC010000005">
    <property type="protein sequence ID" value="KAK4501552.1"/>
    <property type="molecule type" value="Genomic_DNA"/>
</dbReference>
<evidence type="ECO:0000313" key="5">
    <source>
        <dbReference type="Proteomes" id="UP001305779"/>
    </source>
</evidence>
<dbReference type="Gene3D" id="1.25.40.20">
    <property type="entry name" value="Ankyrin repeat-containing domain"/>
    <property type="match status" value="1"/>
</dbReference>
<keyword evidence="2" id="KW-0175">Coiled coil</keyword>
<feature type="coiled-coil region" evidence="2">
    <location>
        <begin position="36"/>
        <end position="119"/>
    </location>
</feature>
<organism evidence="4 5">
    <name type="scientific">Zasmidium cellare</name>
    <name type="common">Wine cellar mold</name>
    <name type="synonym">Racodium cellare</name>
    <dbReference type="NCBI Taxonomy" id="395010"/>
    <lineage>
        <taxon>Eukaryota</taxon>
        <taxon>Fungi</taxon>
        <taxon>Dikarya</taxon>
        <taxon>Ascomycota</taxon>
        <taxon>Pezizomycotina</taxon>
        <taxon>Dothideomycetes</taxon>
        <taxon>Dothideomycetidae</taxon>
        <taxon>Mycosphaerellales</taxon>
        <taxon>Mycosphaerellaceae</taxon>
        <taxon>Zasmidium</taxon>
    </lineage>
</organism>
<evidence type="ECO:0000313" key="4">
    <source>
        <dbReference type="EMBL" id="KAK4501552.1"/>
    </source>
</evidence>
<evidence type="ECO:0000256" key="2">
    <source>
        <dbReference type="SAM" id="Coils"/>
    </source>
</evidence>
<feature type="compositionally biased region" description="Basic and acidic residues" evidence="3">
    <location>
        <begin position="350"/>
        <end position="361"/>
    </location>
</feature>
<keyword evidence="1" id="KW-0040">ANK repeat</keyword>
<dbReference type="Proteomes" id="UP001305779">
    <property type="component" value="Unassembled WGS sequence"/>
</dbReference>
<dbReference type="Pfam" id="PF12796">
    <property type="entry name" value="Ank_2"/>
    <property type="match status" value="1"/>
</dbReference>
<dbReference type="PROSITE" id="PS50297">
    <property type="entry name" value="ANK_REP_REGION"/>
    <property type="match status" value="1"/>
</dbReference>
<keyword evidence="5" id="KW-1185">Reference proteome</keyword>
<comment type="caution">
    <text evidence="4">The sequence shown here is derived from an EMBL/GenBank/DDBJ whole genome shotgun (WGS) entry which is preliminary data.</text>
</comment>
<name>A0ABR0EJC5_ZASCE</name>
<gene>
    <name evidence="4" type="ORF">PRZ48_007361</name>
</gene>
<protein>
    <submittedName>
        <fullName evidence="4">Uncharacterized protein</fullName>
    </submittedName>
</protein>
<dbReference type="PROSITE" id="PS50088">
    <property type="entry name" value="ANK_REPEAT"/>
    <property type="match status" value="1"/>
</dbReference>
<proteinExistence type="predicted"/>
<dbReference type="InterPro" id="IPR002110">
    <property type="entry name" value="Ankyrin_rpt"/>
</dbReference>
<dbReference type="InterPro" id="IPR036770">
    <property type="entry name" value="Ankyrin_rpt-contain_sf"/>
</dbReference>
<dbReference type="SUPFAM" id="SSF48403">
    <property type="entry name" value="Ankyrin repeat"/>
    <property type="match status" value="1"/>
</dbReference>
<evidence type="ECO:0000256" key="3">
    <source>
        <dbReference type="SAM" id="MobiDB-lite"/>
    </source>
</evidence>
<accession>A0ABR0EJC5</accession>
<feature type="region of interest" description="Disordered" evidence="3">
    <location>
        <begin position="345"/>
        <end position="371"/>
    </location>
</feature>
<evidence type="ECO:0000256" key="1">
    <source>
        <dbReference type="PROSITE-ProRule" id="PRU00023"/>
    </source>
</evidence>
<reference evidence="4 5" key="1">
    <citation type="journal article" date="2023" name="G3 (Bethesda)">
        <title>A chromosome-level genome assembly of Zasmidium syzygii isolated from banana leaves.</title>
        <authorList>
            <person name="van Westerhoven A.C."/>
            <person name="Mehrabi R."/>
            <person name="Talebi R."/>
            <person name="Steentjes M.B.F."/>
            <person name="Corcolon B."/>
            <person name="Chong P.A."/>
            <person name="Kema G.H.J."/>
            <person name="Seidl M.F."/>
        </authorList>
    </citation>
    <scope>NUCLEOTIDE SEQUENCE [LARGE SCALE GENOMIC DNA]</scope>
    <source>
        <strain evidence="4 5">P124</strain>
    </source>
</reference>
<dbReference type="SMART" id="SM00248">
    <property type="entry name" value="ANK"/>
    <property type="match status" value="2"/>
</dbReference>
<sequence>MQNDDPEYSIARCQVLVRNAHDTLEAVGKWTSADSLVDVLNRLRQLSSQFRRKEQENENIRQRLATERQSRLDTQQREQALLEKVKLHEDTIKKQLANLRTLNNDAQAAKADAKRQYENGFKAGKEAEKNRQNQPDSDFEDLIRRQLVRGTEKFDAYDFAGALTLLKEAQNSILSLPAARRQLFDNAKLRYQMAICGAYVNDLAASEKSLSSFVQATFSNASSREEMLNLAHAQHLLAQVYIGQNKIQDAQSIGRHSNEIRWQYLQSTSNRRYQSAALSARLVELQGQRGASLLREAIHDTGVRDVLKEAYSKLKPLQAGGDPKNEPYILSEPATELLPIWTMKTKAKQPAKDTPKTDKTKPQPPPTVPQTKLTEWLSQLQLKPNEGEFLDSSIELAIRSGDTNRLSQLLTSPYAPRLVAPALHIAALTNDLPTATLLLTHAPHLAKLPCVAKSSSGKTIHGITPMHCAIGAQHKDMIRLLHAHGADLLAVPVGKHRVSAPPLWLVSERWLGMTGKGSVEDFVGVLEVLRGCGWRKGDGLNKEGDTMRKLVRGLMGREGLVKGVERYLDSIPA</sequence>
<feature type="repeat" description="ANK" evidence="1">
    <location>
        <begin position="461"/>
        <end position="488"/>
    </location>
</feature>